<sequence>TQTYRVLFIPKYEIGEIIAIAFLKRFLYLARVLDLYPKQIKNLTLIEAQLDGFNSIKEFQDKIMELNNIKSIAQWGFITRFKAIPTVIDYLK</sequence>
<dbReference type="AlphaFoldDB" id="X1EK89"/>
<organism evidence="1">
    <name type="scientific">marine sediment metagenome</name>
    <dbReference type="NCBI Taxonomy" id="412755"/>
    <lineage>
        <taxon>unclassified sequences</taxon>
        <taxon>metagenomes</taxon>
        <taxon>ecological metagenomes</taxon>
    </lineage>
</organism>
<dbReference type="EMBL" id="BART01034481">
    <property type="protein sequence ID" value="GAH17539.1"/>
    <property type="molecule type" value="Genomic_DNA"/>
</dbReference>
<proteinExistence type="predicted"/>
<protein>
    <submittedName>
        <fullName evidence="1">Uncharacterized protein</fullName>
    </submittedName>
</protein>
<name>X1EK89_9ZZZZ</name>
<comment type="caution">
    <text evidence="1">The sequence shown here is derived from an EMBL/GenBank/DDBJ whole genome shotgun (WGS) entry which is preliminary data.</text>
</comment>
<reference evidence="1" key="1">
    <citation type="journal article" date="2014" name="Front. Microbiol.">
        <title>High frequency of phylogenetically diverse reductive dehalogenase-homologous genes in deep subseafloor sedimentary metagenomes.</title>
        <authorList>
            <person name="Kawai M."/>
            <person name="Futagami T."/>
            <person name="Toyoda A."/>
            <person name="Takaki Y."/>
            <person name="Nishi S."/>
            <person name="Hori S."/>
            <person name="Arai W."/>
            <person name="Tsubouchi T."/>
            <person name="Morono Y."/>
            <person name="Uchiyama I."/>
            <person name="Ito T."/>
            <person name="Fujiyama A."/>
            <person name="Inagaki F."/>
            <person name="Takami H."/>
        </authorList>
    </citation>
    <scope>NUCLEOTIDE SEQUENCE</scope>
    <source>
        <strain evidence="1">Expedition CK06-06</strain>
    </source>
</reference>
<evidence type="ECO:0000313" key="1">
    <source>
        <dbReference type="EMBL" id="GAH17539.1"/>
    </source>
</evidence>
<gene>
    <name evidence="1" type="ORF">S01H4_58914</name>
</gene>
<feature type="non-terminal residue" evidence="1">
    <location>
        <position position="1"/>
    </location>
</feature>
<accession>X1EK89</accession>